<feature type="transmembrane region" description="Helical" evidence="4">
    <location>
        <begin position="268"/>
        <end position="286"/>
    </location>
</feature>
<keyword evidence="1" id="KW-0547">Nucleotide-binding</keyword>
<protein>
    <recommendedName>
        <fullName evidence="5">DNA mismatch repair proteins mutS family domain-containing protein</fullName>
    </recommendedName>
</protein>
<evidence type="ECO:0000259" key="5">
    <source>
        <dbReference type="SMART" id="SM00534"/>
    </source>
</evidence>
<keyword evidence="4" id="KW-1133">Transmembrane helix</keyword>
<proteinExistence type="predicted"/>
<feature type="transmembrane region" description="Helical" evidence="4">
    <location>
        <begin position="241"/>
        <end position="262"/>
    </location>
</feature>
<dbReference type="SMART" id="SM00534">
    <property type="entry name" value="MUTSac"/>
    <property type="match status" value="1"/>
</dbReference>
<dbReference type="PANTHER" id="PTHR11361:SF99">
    <property type="entry name" value="DNA MISMATCH REPAIR PROTEIN"/>
    <property type="match status" value="1"/>
</dbReference>
<dbReference type="InterPro" id="IPR000432">
    <property type="entry name" value="DNA_mismatch_repair_MutS_C"/>
</dbReference>
<dbReference type="Proteomes" id="UP000658258">
    <property type="component" value="Unassembled WGS sequence"/>
</dbReference>
<keyword evidence="4" id="KW-0472">Membrane</keyword>
<evidence type="ECO:0000256" key="3">
    <source>
        <dbReference type="ARBA" id="ARBA00023125"/>
    </source>
</evidence>
<feature type="domain" description="DNA mismatch repair proteins mutS family" evidence="5">
    <location>
        <begin position="447"/>
        <end position="625"/>
    </location>
</feature>
<evidence type="ECO:0000256" key="2">
    <source>
        <dbReference type="ARBA" id="ARBA00022840"/>
    </source>
</evidence>
<name>A0ABQ3I4Z5_9BACT</name>
<dbReference type="Gene3D" id="1.10.1420.10">
    <property type="match status" value="1"/>
</dbReference>
<dbReference type="InterPro" id="IPR045076">
    <property type="entry name" value="MutS"/>
</dbReference>
<dbReference type="SUPFAM" id="SSF48334">
    <property type="entry name" value="DNA repair protein MutS, domain III"/>
    <property type="match status" value="1"/>
</dbReference>
<evidence type="ECO:0000313" key="6">
    <source>
        <dbReference type="EMBL" id="GHE57755.1"/>
    </source>
</evidence>
<comment type="caution">
    <text evidence="6">The sequence shown here is derived from an EMBL/GenBank/DDBJ whole genome shotgun (WGS) entry which is preliminary data.</text>
</comment>
<accession>A0ABQ3I4Z5</accession>
<dbReference type="SUPFAM" id="SSF52540">
    <property type="entry name" value="P-loop containing nucleoside triphosphate hydrolases"/>
    <property type="match status" value="1"/>
</dbReference>
<keyword evidence="2" id="KW-0067">ATP-binding</keyword>
<dbReference type="InterPro" id="IPR036187">
    <property type="entry name" value="DNA_mismatch_repair_MutS_sf"/>
</dbReference>
<evidence type="ECO:0000256" key="1">
    <source>
        <dbReference type="ARBA" id="ARBA00022741"/>
    </source>
</evidence>
<evidence type="ECO:0000313" key="7">
    <source>
        <dbReference type="Proteomes" id="UP000658258"/>
    </source>
</evidence>
<sequence length="625" mass="70619">MLSKPIRLQLSHYFIRNSKSKTQNTLKETPQTVFQNRLEKFQSRQQLIKKKASTYSWLRIGSFILYLIGFVYLADRGHAEVMVYISLAFVVLYLYLLKKHEGLKRELRLLDNLVDINSDELSRMRFEFSHLDDGAIFFEPNHPYHIDLDIFGRHSLYQLINRTSSVYGSKTLAGWLSTHATSKTINNRQVAIQELAPAIDLRQQFQAEGLSEKLPEAAQVQQLINWLNTEQQRSNFGLYKVLLPVLATATLASIVVSAIGLVSIGLPALLIFVNIAVLGTVFRQLLDITKQTENGYRSLRSLKEQIALIESHSFNSPLLSQLKHDLTGNNQRASKTLRELSNILDNLQNRSNLLYLLFNLTLLLDIYWYLKISRWKKENKANLESWFSIIGEFDALMSMAAFGYANPDYCFPVLSKEACTIKATDLGHPLINPGKRVSNNFEFTGRGGICLITGSNMSGKSTFLRTVGLNSVLALAGAPVCAKAMEIGELKVFTSMRTQDDLEESVSSFYAELKRLKQLLGQIDDDRPTLFMIDEVLKGTNSDDRHRGATALIKQLNRQNAFGFVSTHDIVLGNMTNELQGVKNYSFNSTISGNQIHFDYRLTPGICKSFNATKLMQLMGIEVDA</sequence>
<dbReference type="InterPro" id="IPR027417">
    <property type="entry name" value="P-loop_NTPase"/>
</dbReference>
<keyword evidence="7" id="KW-1185">Reference proteome</keyword>
<feature type="transmembrane region" description="Helical" evidence="4">
    <location>
        <begin position="57"/>
        <end position="75"/>
    </location>
</feature>
<dbReference type="PANTHER" id="PTHR11361">
    <property type="entry name" value="DNA MISMATCH REPAIR PROTEIN MUTS FAMILY MEMBER"/>
    <property type="match status" value="1"/>
</dbReference>
<organism evidence="6 7">
    <name type="scientific">Roseivirga thermotolerans</name>
    <dbReference type="NCBI Taxonomy" id="1758176"/>
    <lineage>
        <taxon>Bacteria</taxon>
        <taxon>Pseudomonadati</taxon>
        <taxon>Bacteroidota</taxon>
        <taxon>Cytophagia</taxon>
        <taxon>Cytophagales</taxon>
        <taxon>Roseivirgaceae</taxon>
        <taxon>Roseivirga</taxon>
    </lineage>
</organism>
<reference evidence="7" key="1">
    <citation type="journal article" date="2019" name="Int. J. Syst. Evol. Microbiol.">
        <title>The Global Catalogue of Microorganisms (GCM) 10K type strain sequencing project: providing services to taxonomists for standard genome sequencing and annotation.</title>
        <authorList>
            <consortium name="The Broad Institute Genomics Platform"/>
            <consortium name="The Broad Institute Genome Sequencing Center for Infectious Disease"/>
            <person name="Wu L."/>
            <person name="Ma J."/>
        </authorList>
    </citation>
    <scope>NUCLEOTIDE SEQUENCE [LARGE SCALE GENOMIC DNA]</scope>
    <source>
        <strain evidence="7">CGMCC 1.15111</strain>
    </source>
</reference>
<evidence type="ECO:0000256" key="4">
    <source>
        <dbReference type="SAM" id="Phobius"/>
    </source>
</evidence>
<gene>
    <name evidence="6" type="ORF">GCM10011340_11030</name>
</gene>
<feature type="transmembrane region" description="Helical" evidence="4">
    <location>
        <begin position="353"/>
        <end position="370"/>
    </location>
</feature>
<feature type="transmembrane region" description="Helical" evidence="4">
    <location>
        <begin position="81"/>
        <end position="97"/>
    </location>
</feature>
<dbReference type="EMBL" id="BNAG01000001">
    <property type="protein sequence ID" value="GHE57755.1"/>
    <property type="molecule type" value="Genomic_DNA"/>
</dbReference>
<keyword evidence="4" id="KW-0812">Transmembrane</keyword>
<dbReference type="Pfam" id="PF00488">
    <property type="entry name" value="MutS_V"/>
    <property type="match status" value="1"/>
</dbReference>
<dbReference type="Gene3D" id="3.40.50.300">
    <property type="entry name" value="P-loop containing nucleotide triphosphate hydrolases"/>
    <property type="match status" value="1"/>
</dbReference>
<keyword evidence="3" id="KW-0238">DNA-binding</keyword>